<reference evidence="1" key="1">
    <citation type="submission" date="2021-10" db="EMBL/GenBank/DDBJ databases">
        <title>De novo Genome Assembly of Clathrus columnatus (Basidiomycota, Fungi) Using Illumina and Nanopore Sequence Data.</title>
        <authorList>
            <person name="Ogiso-Tanaka E."/>
            <person name="Itagaki H."/>
            <person name="Hosoya T."/>
            <person name="Hosaka K."/>
        </authorList>
    </citation>
    <scope>NUCLEOTIDE SEQUENCE</scope>
    <source>
        <strain evidence="1">MO-923</strain>
    </source>
</reference>
<sequence length="83" mass="9375">MTRDQNAMEFSITPNAVKPSNGTIMLDNIRLKHPSISECDKPRVHPRRAIRILIGARGLVSLSNLWSNIAIKWQVPKPQVFAE</sequence>
<organism evidence="1 2">
    <name type="scientific">Clathrus columnatus</name>
    <dbReference type="NCBI Taxonomy" id="1419009"/>
    <lineage>
        <taxon>Eukaryota</taxon>
        <taxon>Fungi</taxon>
        <taxon>Dikarya</taxon>
        <taxon>Basidiomycota</taxon>
        <taxon>Agaricomycotina</taxon>
        <taxon>Agaricomycetes</taxon>
        <taxon>Phallomycetidae</taxon>
        <taxon>Phallales</taxon>
        <taxon>Clathraceae</taxon>
        <taxon>Clathrus</taxon>
    </lineage>
</organism>
<dbReference type="AlphaFoldDB" id="A0AAV5AJZ8"/>
<evidence type="ECO:0000313" key="2">
    <source>
        <dbReference type="Proteomes" id="UP001050691"/>
    </source>
</evidence>
<protein>
    <submittedName>
        <fullName evidence="1">Uncharacterized protein</fullName>
    </submittedName>
</protein>
<accession>A0AAV5AJZ8</accession>
<comment type="caution">
    <text evidence="1">The sequence shown here is derived from an EMBL/GenBank/DDBJ whole genome shotgun (WGS) entry which is preliminary data.</text>
</comment>
<dbReference type="Proteomes" id="UP001050691">
    <property type="component" value="Unassembled WGS sequence"/>
</dbReference>
<gene>
    <name evidence="1" type="ORF">Clacol_008982</name>
</gene>
<dbReference type="EMBL" id="BPWL01000010">
    <property type="protein sequence ID" value="GJJ14715.1"/>
    <property type="molecule type" value="Genomic_DNA"/>
</dbReference>
<proteinExistence type="predicted"/>
<keyword evidence="2" id="KW-1185">Reference proteome</keyword>
<name>A0AAV5AJZ8_9AGAM</name>
<evidence type="ECO:0000313" key="1">
    <source>
        <dbReference type="EMBL" id="GJJ14715.1"/>
    </source>
</evidence>